<evidence type="ECO:0000256" key="11">
    <source>
        <dbReference type="ARBA" id="ARBA00022989"/>
    </source>
</evidence>
<keyword evidence="12" id="KW-0902">Two-component regulatory system</keyword>
<evidence type="ECO:0000256" key="14">
    <source>
        <dbReference type="SAM" id="Phobius"/>
    </source>
</evidence>
<keyword evidence="6" id="KW-0808">Transferase</keyword>
<feature type="transmembrane region" description="Helical" evidence="14">
    <location>
        <begin position="80"/>
        <end position="100"/>
    </location>
</feature>
<dbReference type="PROSITE" id="PS50885">
    <property type="entry name" value="HAMP"/>
    <property type="match status" value="1"/>
</dbReference>
<keyword evidence="4" id="KW-1003">Cell membrane</keyword>
<reference evidence="17 18" key="1">
    <citation type="submission" date="2023-07" db="EMBL/GenBank/DDBJ databases">
        <title>Sorghum-associated microbial communities from plants grown in Nebraska, USA.</title>
        <authorList>
            <person name="Schachtman D."/>
        </authorList>
    </citation>
    <scope>NUCLEOTIDE SEQUENCE [LARGE SCALE GENOMIC DNA]</scope>
    <source>
        <strain evidence="17 18">CC482</strain>
    </source>
</reference>
<evidence type="ECO:0000256" key="8">
    <source>
        <dbReference type="ARBA" id="ARBA00022741"/>
    </source>
</evidence>
<keyword evidence="11 14" id="KW-1133">Transmembrane helix</keyword>
<feature type="domain" description="HAMP" evidence="16">
    <location>
        <begin position="102"/>
        <end position="156"/>
    </location>
</feature>
<dbReference type="PRINTS" id="PR00344">
    <property type="entry name" value="BCTRLSENSOR"/>
</dbReference>
<evidence type="ECO:0000259" key="15">
    <source>
        <dbReference type="PROSITE" id="PS50109"/>
    </source>
</evidence>
<dbReference type="SUPFAM" id="SSF55874">
    <property type="entry name" value="ATPase domain of HSP90 chaperone/DNA topoisomerase II/histidine kinase"/>
    <property type="match status" value="1"/>
</dbReference>
<dbReference type="SUPFAM" id="SSF47384">
    <property type="entry name" value="Homodimeric domain of signal transducing histidine kinase"/>
    <property type="match status" value="1"/>
</dbReference>
<organism evidence="17 18">
    <name type="scientific">Paenibacillus harenae</name>
    <dbReference type="NCBI Taxonomy" id="306543"/>
    <lineage>
        <taxon>Bacteria</taxon>
        <taxon>Bacillati</taxon>
        <taxon>Bacillota</taxon>
        <taxon>Bacilli</taxon>
        <taxon>Bacillales</taxon>
        <taxon>Paenibacillaceae</taxon>
        <taxon>Paenibacillus</taxon>
    </lineage>
</organism>
<dbReference type="InterPro" id="IPR050428">
    <property type="entry name" value="TCS_sensor_his_kinase"/>
</dbReference>
<evidence type="ECO:0000256" key="5">
    <source>
        <dbReference type="ARBA" id="ARBA00022553"/>
    </source>
</evidence>
<dbReference type="GO" id="GO:0016301">
    <property type="term" value="F:kinase activity"/>
    <property type="evidence" value="ECO:0007669"/>
    <property type="project" value="UniProtKB-KW"/>
</dbReference>
<dbReference type="InterPro" id="IPR003661">
    <property type="entry name" value="HisK_dim/P_dom"/>
</dbReference>
<evidence type="ECO:0000313" key="17">
    <source>
        <dbReference type="EMBL" id="MDQ0114044.1"/>
    </source>
</evidence>
<comment type="subcellular location">
    <subcellularLocation>
        <location evidence="2">Cell membrane</location>
        <topology evidence="2">Multi-pass membrane protein</topology>
    </subcellularLocation>
</comment>
<dbReference type="Pfam" id="PF02518">
    <property type="entry name" value="HATPase_c"/>
    <property type="match status" value="1"/>
</dbReference>
<keyword evidence="10" id="KW-0067">ATP-binding</keyword>
<dbReference type="SMART" id="SM00304">
    <property type="entry name" value="HAMP"/>
    <property type="match status" value="1"/>
</dbReference>
<dbReference type="InterPro" id="IPR036890">
    <property type="entry name" value="HATPase_C_sf"/>
</dbReference>
<evidence type="ECO:0000256" key="3">
    <source>
        <dbReference type="ARBA" id="ARBA00012438"/>
    </source>
</evidence>
<dbReference type="RefSeq" id="WP_307205344.1">
    <property type="nucleotide sequence ID" value="NZ_JAUSSU010000006.1"/>
</dbReference>
<evidence type="ECO:0000256" key="9">
    <source>
        <dbReference type="ARBA" id="ARBA00022777"/>
    </source>
</evidence>
<dbReference type="SMART" id="SM00388">
    <property type="entry name" value="HisKA"/>
    <property type="match status" value="1"/>
</dbReference>
<keyword evidence="13 14" id="KW-0472">Membrane</keyword>
<dbReference type="EC" id="2.7.13.3" evidence="3"/>
<protein>
    <recommendedName>
        <fullName evidence="3">histidine kinase</fullName>
        <ecNumber evidence="3">2.7.13.3</ecNumber>
    </recommendedName>
</protein>
<evidence type="ECO:0000256" key="2">
    <source>
        <dbReference type="ARBA" id="ARBA00004651"/>
    </source>
</evidence>
<evidence type="ECO:0000256" key="10">
    <source>
        <dbReference type="ARBA" id="ARBA00022840"/>
    </source>
</evidence>
<evidence type="ECO:0000256" key="7">
    <source>
        <dbReference type="ARBA" id="ARBA00022692"/>
    </source>
</evidence>
<dbReference type="EMBL" id="JAUSSU010000006">
    <property type="protein sequence ID" value="MDQ0114044.1"/>
    <property type="molecule type" value="Genomic_DNA"/>
</dbReference>
<gene>
    <name evidence="17" type="ORF">J2T15_003487</name>
</gene>
<dbReference type="SMART" id="SM00387">
    <property type="entry name" value="HATPase_c"/>
    <property type="match status" value="1"/>
</dbReference>
<dbReference type="InterPro" id="IPR005467">
    <property type="entry name" value="His_kinase_dom"/>
</dbReference>
<dbReference type="CDD" id="cd06225">
    <property type="entry name" value="HAMP"/>
    <property type="match status" value="1"/>
</dbReference>
<evidence type="ECO:0000313" key="18">
    <source>
        <dbReference type="Proteomes" id="UP001229346"/>
    </source>
</evidence>
<dbReference type="CDD" id="cd00075">
    <property type="entry name" value="HATPase"/>
    <property type="match status" value="1"/>
</dbReference>
<comment type="caution">
    <text evidence="17">The sequence shown here is derived from an EMBL/GenBank/DDBJ whole genome shotgun (WGS) entry which is preliminary data.</text>
</comment>
<dbReference type="PANTHER" id="PTHR45436:SF5">
    <property type="entry name" value="SENSOR HISTIDINE KINASE TRCS"/>
    <property type="match status" value="1"/>
</dbReference>
<comment type="catalytic activity">
    <reaction evidence="1">
        <text>ATP + protein L-histidine = ADP + protein N-phospho-L-histidine.</text>
        <dbReference type="EC" id="2.7.13.3"/>
    </reaction>
</comment>
<dbReference type="Pfam" id="PF00512">
    <property type="entry name" value="HisKA"/>
    <property type="match status" value="1"/>
</dbReference>
<keyword evidence="7 14" id="KW-0812">Transmembrane</keyword>
<dbReference type="InterPro" id="IPR036097">
    <property type="entry name" value="HisK_dim/P_sf"/>
</dbReference>
<evidence type="ECO:0000256" key="6">
    <source>
        <dbReference type="ARBA" id="ARBA00022679"/>
    </source>
</evidence>
<evidence type="ECO:0000256" key="4">
    <source>
        <dbReference type="ARBA" id="ARBA00022475"/>
    </source>
</evidence>
<dbReference type="Pfam" id="PF00672">
    <property type="entry name" value="HAMP"/>
    <property type="match status" value="1"/>
</dbReference>
<dbReference type="PANTHER" id="PTHR45436">
    <property type="entry name" value="SENSOR HISTIDINE KINASE YKOH"/>
    <property type="match status" value="1"/>
</dbReference>
<dbReference type="SUPFAM" id="SSF158472">
    <property type="entry name" value="HAMP domain-like"/>
    <property type="match status" value="1"/>
</dbReference>
<name>A0ABT9U6G8_PAEHA</name>
<dbReference type="InterPro" id="IPR003594">
    <property type="entry name" value="HATPase_dom"/>
</dbReference>
<keyword evidence="8" id="KW-0547">Nucleotide-binding</keyword>
<evidence type="ECO:0000256" key="1">
    <source>
        <dbReference type="ARBA" id="ARBA00000085"/>
    </source>
</evidence>
<evidence type="ECO:0000256" key="12">
    <source>
        <dbReference type="ARBA" id="ARBA00023012"/>
    </source>
</evidence>
<keyword evidence="18" id="KW-1185">Reference proteome</keyword>
<proteinExistence type="predicted"/>
<keyword evidence="9 17" id="KW-0418">Kinase</keyword>
<dbReference type="InterPro" id="IPR004358">
    <property type="entry name" value="Sig_transdc_His_kin-like_C"/>
</dbReference>
<dbReference type="Gene3D" id="3.30.565.10">
    <property type="entry name" value="Histidine kinase-like ATPase, C-terminal domain"/>
    <property type="match status" value="1"/>
</dbReference>
<dbReference type="Gene3D" id="1.10.287.130">
    <property type="match status" value="1"/>
</dbReference>
<accession>A0ABT9U6G8</accession>
<evidence type="ECO:0000256" key="13">
    <source>
        <dbReference type="ARBA" id="ARBA00023136"/>
    </source>
</evidence>
<dbReference type="PROSITE" id="PS50109">
    <property type="entry name" value="HIS_KIN"/>
    <property type="match status" value="1"/>
</dbReference>
<dbReference type="InterPro" id="IPR003660">
    <property type="entry name" value="HAMP_dom"/>
</dbReference>
<feature type="domain" description="Histidine kinase" evidence="15">
    <location>
        <begin position="171"/>
        <end position="398"/>
    </location>
</feature>
<dbReference type="Proteomes" id="UP001229346">
    <property type="component" value="Unassembled WGS sequence"/>
</dbReference>
<evidence type="ECO:0000259" key="16">
    <source>
        <dbReference type="PROSITE" id="PS50885"/>
    </source>
</evidence>
<keyword evidence="5" id="KW-0597">Phosphoprotein</keyword>
<dbReference type="Gene3D" id="6.10.340.10">
    <property type="match status" value="1"/>
</dbReference>
<dbReference type="CDD" id="cd00082">
    <property type="entry name" value="HisKA"/>
    <property type="match status" value="1"/>
</dbReference>
<sequence length="400" mass="44905">MDYIHQKVRYTRNLDEAGITLHYPDPSPELKLNYSNINVNGDPFTILNIPIVLQDRSIVGLLQVGIYTGKEAEILHNLQWILVLSSISVLAIAFLLGLFVSKRALKPLHNVILASNRIESGDDLIKRIPRSKPNDEIGLLTDTLNSMLVRLQEAYLDLNEAYDAQRRFVGDASHELRTPLTTIRGNGDLLKKLWSTFTRNPHQPLEPHHLDLSLEAINDITAEAERMTRLITDLLTLARGDSGNVMVKKSVAIHPIVNEAVRKANLLPRTVEWRVEHIDELLPVHIQGDSDYLQQLLLILIENAFKYTSSGYVELSGLQKDGYAGIRISDTGIGMSSNELSQIFERFYRADISRGKTSGYGLGLSIAKWIIDEHAGYIEVLSRENEGTTFIVWLPTIGAI</sequence>